<dbReference type="Proteomes" id="UP001054892">
    <property type="component" value="Unassembled WGS sequence"/>
</dbReference>
<proteinExistence type="predicted"/>
<organism evidence="1 2">
    <name type="scientific">Pseudomonas tohonis</name>
    <dbReference type="NCBI Taxonomy" id="2725477"/>
    <lineage>
        <taxon>Bacteria</taxon>
        <taxon>Pseudomonadati</taxon>
        <taxon>Pseudomonadota</taxon>
        <taxon>Gammaproteobacteria</taxon>
        <taxon>Pseudomonadales</taxon>
        <taxon>Pseudomonadaceae</taxon>
        <taxon>Pseudomonas</taxon>
    </lineage>
</organism>
<keyword evidence="2" id="KW-1185">Reference proteome</keyword>
<evidence type="ECO:0008006" key="3">
    <source>
        <dbReference type="Google" id="ProtNLM"/>
    </source>
</evidence>
<reference evidence="1 2" key="1">
    <citation type="submission" date="2021-12" db="EMBL/GenBank/DDBJ databases">
        <title>Characterization of novel class B3 metallo-beta-lactamase from novel Pseudomonas species.</title>
        <authorList>
            <person name="Yamada K."/>
            <person name="Aoki K."/>
            <person name="Ishii Y."/>
        </authorList>
    </citation>
    <scope>NUCLEOTIDE SEQUENCE [LARGE SCALE GENOMIC DNA]</scope>
    <source>
        <strain evidence="1 2">TUM20286</strain>
    </source>
</reference>
<evidence type="ECO:0000313" key="1">
    <source>
        <dbReference type="EMBL" id="GJN50811.1"/>
    </source>
</evidence>
<sequence>MSLITINANGTTITTSDHQFATYAMALLEDQQDQGVPSDIPPIGAEWPGQGGINGGLVRGRDGQPDYYLIFAKTDAADLKWGGYGSESKATSNWDGLANTKSLIEEGGHPAAEYAVSFEADGHTDFYLPSQAELMLGWVNVPELFSKTWYWSSTQYSSYTAFLTHFTDGFTDLNAKEGEFRVRAVRRFIR</sequence>
<protein>
    <recommendedName>
        <fullName evidence="3">DUF1566 domain-containing protein</fullName>
    </recommendedName>
</protein>
<evidence type="ECO:0000313" key="2">
    <source>
        <dbReference type="Proteomes" id="UP001054892"/>
    </source>
</evidence>
<comment type="caution">
    <text evidence="1">The sequence shown here is derived from an EMBL/GenBank/DDBJ whole genome shotgun (WGS) entry which is preliminary data.</text>
</comment>
<accession>A0ABQ4VUJ5</accession>
<dbReference type="RefSeq" id="WP_236247052.1">
    <property type="nucleotide sequence ID" value="NZ_BQKM01000001.1"/>
</dbReference>
<dbReference type="EMBL" id="BQKM01000001">
    <property type="protein sequence ID" value="GJN50811.1"/>
    <property type="molecule type" value="Genomic_DNA"/>
</dbReference>
<gene>
    <name evidence="1" type="ORF">TUM20286_05630</name>
</gene>
<name>A0ABQ4VUJ5_9PSED</name>